<evidence type="ECO:0000256" key="5">
    <source>
        <dbReference type="ARBA" id="ARBA00013191"/>
    </source>
</evidence>
<name>A1AXQ3_RUTMC</name>
<keyword evidence="10" id="KW-0443">Lipid metabolism</keyword>
<dbReference type="FunFam" id="3.40.47.10:FF:000006">
    <property type="entry name" value="3-oxoacyl-[acyl-carrier-protein] synthase I"/>
    <property type="match status" value="1"/>
</dbReference>
<accession>A1AXQ3</accession>
<dbReference type="STRING" id="413404.Rmag_1004"/>
<keyword evidence="21" id="KW-1185">Reference proteome</keyword>
<keyword evidence="7" id="KW-0444">Lipid biosynthesis</keyword>
<protein>
    <recommendedName>
        <fullName evidence="13">3-oxoacyl-[acyl-carrier-protein] synthase 1</fullName>
        <ecNumber evidence="5">2.3.1.41</ecNumber>
    </recommendedName>
    <alternativeName>
        <fullName evidence="14">3-oxoacyl-[acyl-carrier-protein] synthase I</fullName>
    </alternativeName>
    <alternativeName>
        <fullName evidence="15">Beta-ketoacyl-ACP synthase I</fullName>
    </alternativeName>
</protein>
<organism evidence="20 21">
    <name type="scientific">Ruthia magnifica subsp. Calyptogena magnifica</name>
    <dbReference type="NCBI Taxonomy" id="413404"/>
    <lineage>
        <taxon>Bacteria</taxon>
        <taxon>Pseudomonadati</taxon>
        <taxon>Pseudomonadota</taxon>
        <taxon>Gammaproteobacteria</taxon>
        <taxon>Candidatus Pseudothioglobaceae</taxon>
        <taxon>Candidatus Ruthturnera</taxon>
    </lineage>
</organism>
<dbReference type="EMBL" id="CP000488">
    <property type="protein sequence ID" value="ABL02710.1"/>
    <property type="molecule type" value="Genomic_DNA"/>
</dbReference>
<evidence type="ECO:0000313" key="21">
    <source>
        <dbReference type="Proteomes" id="UP000002587"/>
    </source>
</evidence>
<evidence type="ECO:0000313" key="20">
    <source>
        <dbReference type="EMBL" id="ABL02710.1"/>
    </source>
</evidence>
<evidence type="ECO:0000256" key="13">
    <source>
        <dbReference type="ARBA" id="ARBA00039450"/>
    </source>
</evidence>
<comment type="subcellular location">
    <subcellularLocation>
        <location evidence="1">Cytoplasm</location>
    </subcellularLocation>
</comment>
<dbReference type="CDD" id="cd00834">
    <property type="entry name" value="KAS_I_II"/>
    <property type="match status" value="1"/>
</dbReference>
<dbReference type="GO" id="GO:0004315">
    <property type="term" value="F:3-oxoacyl-[acyl-carrier-protein] synthase activity"/>
    <property type="evidence" value="ECO:0007669"/>
    <property type="project" value="UniProtKB-EC"/>
</dbReference>
<gene>
    <name evidence="20" type="ordered locus">Rmag_1004</name>
</gene>
<evidence type="ECO:0000256" key="7">
    <source>
        <dbReference type="ARBA" id="ARBA00022516"/>
    </source>
</evidence>
<keyword evidence="6" id="KW-0963">Cytoplasm</keyword>
<dbReference type="HOGENOM" id="CLU_000022_69_2_6"/>
<keyword evidence="9" id="KW-0276">Fatty acid metabolism</keyword>
<dbReference type="KEGG" id="rma:Rmag_1004"/>
<comment type="similarity">
    <text evidence="3 18">Belongs to the thiolase-like superfamily. Beta-ketoacyl-ACP synthases family.</text>
</comment>
<evidence type="ECO:0000256" key="14">
    <source>
        <dbReference type="ARBA" id="ARBA00041620"/>
    </source>
</evidence>
<evidence type="ECO:0000256" key="6">
    <source>
        <dbReference type="ARBA" id="ARBA00022490"/>
    </source>
</evidence>
<evidence type="ECO:0000256" key="17">
    <source>
        <dbReference type="ARBA" id="ARBA00048506"/>
    </source>
</evidence>
<dbReference type="NCBIfam" id="NF005935">
    <property type="entry name" value="PRK07967.1"/>
    <property type="match status" value="1"/>
</dbReference>
<dbReference type="OrthoDB" id="9808669at2"/>
<comment type="subunit">
    <text evidence="4">Homodimer.</text>
</comment>
<keyword evidence="8 18" id="KW-0808">Transferase</keyword>
<dbReference type="PROSITE" id="PS00606">
    <property type="entry name" value="KS3_1"/>
    <property type="match status" value="1"/>
</dbReference>
<dbReference type="InterPro" id="IPR000794">
    <property type="entry name" value="Beta-ketoacyl_synthase"/>
</dbReference>
<dbReference type="SUPFAM" id="SSF53901">
    <property type="entry name" value="Thiolase-like"/>
    <property type="match status" value="2"/>
</dbReference>
<dbReference type="PROSITE" id="PS52004">
    <property type="entry name" value="KS3_2"/>
    <property type="match status" value="1"/>
</dbReference>
<evidence type="ECO:0000256" key="1">
    <source>
        <dbReference type="ARBA" id="ARBA00004496"/>
    </source>
</evidence>
<dbReference type="SMART" id="SM00825">
    <property type="entry name" value="PKS_KS"/>
    <property type="match status" value="1"/>
</dbReference>
<dbReference type="Pfam" id="PF00109">
    <property type="entry name" value="ketoacyl-synt"/>
    <property type="match status" value="1"/>
</dbReference>
<dbReference type="InterPro" id="IPR016039">
    <property type="entry name" value="Thiolase-like"/>
</dbReference>
<comment type="pathway">
    <text evidence="2">Lipid metabolism; fatty acid biosynthesis.</text>
</comment>
<dbReference type="PANTHER" id="PTHR11712">
    <property type="entry name" value="POLYKETIDE SYNTHASE-RELATED"/>
    <property type="match status" value="1"/>
</dbReference>
<evidence type="ECO:0000256" key="10">
    <source>
        <dbReference type="ARBA" id="ARBA00023098"/>
    </source>
</evidence>
<evidence type="ECO:0000256" key="18">
    <source>
        <dbReference type="RuleBase" id="RU003694"/>
    </source>
</evidence>
<dbReference type="AlphaFoldDB" id="A1AXQ3"/>
<dbReference type="GO" id="GO:0005829">
    <property type="term" value="C:cytosol"/>
    <property type="evidence" value="ECO:0007669"/>
    <property type="project" value="TreeGrafter"/>
</dbReference>
<comment type="catalytic activity">
    <reaction evidence="17">
        <text>a fatty acyl-[ACP] + malonyl-[ACP] + H(+) = a 3-oxoacyl-[ACP] + holo-[ACP] + CO2</text>
        <dbReference type="Rhea" id="RHEA:22836"/>
        <dbReference type="Rhea" id="RHEA-COMP:9623"/>
        <dbReference type="Rhea" id="RHEA-COMP:9685"/>
        <dbReference type="Rhea" id="RHEA-COMP:9916"/>
        <dbReference type="Rhea" id="RHEA-COMP:14125"/>
        <dbReference type="ChEBI" id="CHEBI:15378"/>
        <dbReference type="ChEBI" id="CHEBI:16526"/>
        <dbReference type="ChEBI" id="CHEBI:64479"/>
        <dbReference type="ChEBI" id="CHEBI:78449"/>
        <dbReference type="ChEBI" id="CHEBI:78776"/>
        <dbReference type="ChEBI" id="CHEBI:138651"/>
        <dbReference type="EC" id="2.3.1.41"/>
    </reaction>
    <physiologicalReaction direction="left-to-right" evidence="17">
        <dbReference type="Rhea" id="RHEA:22837"/>
    </physiologicalReaction>
</comment>
<comment type="catalytic activity">
    <reaction evidence="16">
        <text>(3Z)-decenoyl-[ACP] + malonyl-[ACP] + H(+) = 3-oxo-(5Z)-dodecenoyl-[ACP] + holo-[ACP] + CO2</text>
        <dbReference type="Rhea" id="RHEA:54940"/>
        <dbReference type="Rhea" id="RHEA-COMP:9623"/>
        <dbReference type="Rhea" id="RHEA-COMP:9685"/>
        <dbReference type="Rhea" id="RHEA-COMP:9927"/>
        <dbReference type="Rhea" id="RHEA-COMP:14042"/>
        <dbReference type="ChEBI" id="CHEBI:15378"/>
        <dbReference type="ChEBI" id="CHEBI:16526"/>
        <dbReference type="ChEBI" id="CHEBI:64479"/>
        <dbReference type="ChEBI" id="CHEBI:78449"/>
        <dbReference type="ChEBI" id="CHEBI:78798"/>
        <dbReference type="ChEBI" id="CHEBI:138410"/>
    </reaction>
    <physiologicalReaction direction="left-to-right" evidence="16">
        <dbReference type="Rhea" id="RHEA:54941"/>
    </physiologicalReaction>
</comment>
<evidence type="ECO:0000256" key="8">
    <source>
        <dbReference type="ARBA" id="ARBA00022679"/>
    </source>
</evidence>
<dbReference type="eggNOG" id="COG0304">
    <property type="taxonomic scope" value="Bacteria"/>
</dbReference>
<proteinExistence type="inferred from homology"/>
<evidence type="ECO:0000256" key="4">
    <source>
        <dbReference type="ARBA" id="ARBA00011738"/>
    </source>
</evidence>
<evidence type="ECO:0000259" key="19">
    <source>
        <dbReference type="PROSITE" id="PS52004"/>
    </source>
</evidence>
<dbReference type="InterPro" id="IPR018201">
    <property type="entry name" value="Ketoacyl_synth_AS"/>
</dbReference>
<dbReference type="InterPro" id="IPR020841">
    <property type="entry name" value="PKS_Beta-ketoAc_synthase_dom"/>
</dbReference>
<evidence type="ECO:0000256" key="3">
    <source>
        <dbReference type="ARBA" id="ARBA00008467"/>
    </source>
</evidence>
<dbReference type="GO" id="GO:0006633">
    <property type="term" value="P:fatty acid biosynthetic process"/>
    <property type="evidence" value="ECO:0007669"/>
    <property type="project" value="UniProtKB-UniPathway"/>
</dbReference>
<dbReference type="Proteomes" id="UP000002587">
    <property type="component" value="Chromosome"/>
</dbReference>
<evidence type="ECO:0000256" key="12">
    <source>
        <dbReference type="ARBA" id="ARBA00023315"/>
    </source>
</evidence>
<evidence type="ECO:0000256" key="2">
    <source>
        <dbReference type="ARBA" id="ARBA00005194"/>
    </source>
</evidence>
<dbReference type="InterPro" id="IPR014030">
    <property type="entry name" value="Ketoacyl_synth_N"/>
</dbReference>
<evidence type="ECO:0000256" key="16">
    <source>
        <dbReference type="ARBA" id="ARBA00048121"/>
    </source>
</evidence>
<sequence>MNRVVVTGMGIISSLGANCMEVLTSLKTAKSGIKFDENQAQMGLRSHVSGAIAELDSSEVIDRKMKRFMADAAIYNAVALDEAIKQSGLTPEQTSNERTGLIMGSGGASNQNVVEAADILRKKGIKRVGPYRVPRTMGSTTSACLSTLFKIKGINYSISSACSTSTHCIGNAMEQIQMGKQDVMFAGGGEELNWSLTMLFDAMGALSSKYNQTPSSASRAFDTNRDGFVISGGGGALVLESLEYAQARGAIILAELTGYGASSDGYDMVAPSGQGAKRCMQLAISTVKGPIDYINAHGTSTPVGDIKELSAIKAVFGNNIPNVSSTKSLSGHALGAAGVNESIYSLLMLQNDFMTESINIKNLDKAAEGVPIVRTTTKQSLKRVMSNSFGFGGTNACLVFEKFKQ</sequence>
<keyword evidence="11" id="KW-0275">Fatty acid biosynthesis</keyword>
<evidence type="ECO:0000256" key="15">
    <source>
        <dbReference type="ARBA" id="ARBA00042143"/>
    </source>
</evidence>
<dbReference type="Pfam" id="PF02801">
    <property type="entry name" value="Ketoacyl-synt_C"/>
    <property type="match status" value="1"/>
</dbReference>
<reference evidence="20 21" key="1">
    <citation type="journal article" date="2007" name="Science">
        <title>The Calyptogena magnifica chemoautotrophic symbiont genome.</title>
        <authorList>
            <person name="Newton I.L.G."/>
            <person name="Woyke T."/>
            <person name="Auchtung T.A."/>
            <person name="Dilly G.F."/>
            <person name="Dutton R.J."/>
            <person name="Fisher M.C."/>
            <person name="Fontanez K.M."/>
            <person name="Lau E."/>
            <person name="Stewart F.J."/>
            <person name="Richardson P.M."/>
            <person name="Barry K.W."/>
            <person name="Saunders E."/>
            <person name="Detter J.C."/>
            <person name="Wu D."/>
            <person name="Eisen J.A."/>
            <person name="Cavanaugh C.M."/>
        </authorList>
    </citation>
    <scope>NUCLEOTIDE SEQUENCE [LARGE SCALE GENOMIC DNA]</scope>
    <source>
        <strain evidence="20 21">Cm</strain>
    </source>
</reference>
<evidence type="ECO:0000256" key="11">
    <source>
        <dbReference type="ARBA" id="ARBA00023160"/>
    </source>
</evidence>
<dbReference type="UniPathway" id="UPA00094"/>
<dbReference type="InterPro" id="IPR014031">
    <property type="entry name" value="Ketoacyl_synth_C"/>
</dbReference>
<evidence type="ECO:0000256" key="9">
    <source>
        <dbReference type="ARBA" id="ARBA00022832"/>
    </source>
</evidence>
<dbReference type="PANTHER" id="PTHR11712:SF306">
    <property type="entry name" value="3-OXOACYL-[ACYL-CARRIER-PROTEIN] SYNTHASE 1"/>
    <property type="match status" value="1"/>
</dbReference>
<feature type="domain" description="Ketosynthase family 3 (KS3)" evidence="19">
    <location>
        <begin position="1"/>
        <end position="402"/>
    </location>
</feature>
<dbReference type="Gene3D" id="3.40.47.10">
    <property type="match status" value="2"/>
</dbReference>
<keyword evidence="12 20" id="KW-0012">Acyltransferase</keyword>
<dbReference type="RefSeq" id="WP_011738335.1">
    <property type="nucleotide sequence ID" value="NC_008610.1"/>
</dbReference>
<dbReference type="EC" id="2.3.1.41" evidence="5"/>